<protein>
    <submittedName>
        <fullName evidence="5">ERAD-associated protein</fullName>
    </submittedName>
</protein>
<dbReference type="InterPro" id="IPR011990">
    <property type="entry name" value="TPR-like_helical_dom_sf"/>
</dbReference>
<feature type="compositionally biased region" description="Low complexity" evidence="2">
    <location>
        <begin position="809"/>
        <end position="821"/>
    </location>
</feature>
<dbReference type="EMBL" id="CP048993">
    <property type="protein sequence ID" value="QID81165.1"/>
    <property type="molecule type" value="Genomic_DNA"/>
</dbReference>
<accession>A0A6C1DWB4</accession>
<evidence type="ECO:0000313" key="5">
    <source>
        <dbReference type="EMBL" id="QID81165.1"/>
    </source>
</evidence>
<organism evidence="5 6">
    <name type="scientific">Saccharomyces pastorianus</name>
    <name type="common">Lager yeast</name>
    <name type="synonym">Saccharomyces cerevisiae x Saccharomyces eubayanus</name>
    <dbReference type="NCBI Taxonomy" id="27292"/>
    <lineage>
        <taxon>Eukaryota</taxon>
        <taxon>Fungi</taxon>
        <taxon>Dikarya</taxon>
        <taxon>Ascomycota</taxon>
        <taxon>Saccharomycotina</taxon>
        <taxon>Saccharomycetes</taxon>
        <taxon>Saccharomycetales</taxon>
        <taxon>Saccharomycetaceae</taxon>
        <taxon>Saccharomyces</taxon>
    </lineage>
</organism>
<dbReference type="FunFam" id="1.25.40.10:FF:001274">
    <property type="entry name" value="ERAD-associated E3 ubiquitin-protein ligase component HRD3"/>
    <property type="match status" value="1"/>
</dbReference>
<dbReference type="FunFam" id="1.25.40.10:FF:001128">
    <property type="entry name" value="HMG-CoA reductase degradation protein"/>
    <property type="match status" value="1"/>
</dbReference>
<evidence type="ECO:0000256" key="2">
    <source>
        <dbReference type="SAM" id="MobiDB-lite"/>
    </source>
</evidence>
<reference evidence="5 6" key="1">
    <citation type="journal article" date="2019" name="BMC Genomics">
        <title>Chromosome level assembly and comparative genome analysis confirm lager-brewing yeasts originated from a single hybridization.</title>
        <authorList>
            <person name="Salazar A.N."/>
            <person name="Gorter de Vries A.R."/>
            <person name="van den Broek M."/>
            <person name="Brouwers N."/>
            <person name="de la Torre Cortes P."/>
            <person name="Kuijpers N.G.A."/>
            <person name="Daran J.G."/>
            <person name="Abeel T."/>
        </authorList>
    </citation>
    <scope>NUCLEOTIDE SEQUENCE [LARGE SCALE GENOMIC DNA]</scope>
    <source>
        <strain evidence="5 6">CBS 1483</strain>
    </source>
</reference>
<dbReference type="InterPro" id="IPR050767">
    <property type="entry name" value="Sel1_AlgK"/>
</dbReference>
<evidence type="ECO:0000256" key="3">
    <source>
        <dbReference type="SAM" id="Phobius"/>
    </source>
</evidence>
<dbReference type="PANTHER" id="PTHR11102">
    <property type="entry name" value="SEL-1-LIKE PROTEIN"/>
    <property type="match status" value="1"/>
</dbReference>
<dbReference type="SUPFAM" id="SSF81901">
    <property type="entry name" value="HCP-like"/>
    <property type="match status" value="3"/>
</dbReference>
<dbReference type="PANTHER" id="PTHR11102:SF160">
    <property type="entry name" value="ERAD-ASSOCIATED E3 UBIQUITIN-PROTEIN LIGASE COMPONENT HRD3"/>
    <property type="match status" value="1"/>
</dbReference>
<evidence type="ECO:0000313" key="6">
    <source>
        <dbReference type="Proteomes" id="UP000501346"/>
    </source>
</evidence>
<feature type="chain" id="PRO_5025640053" evidence="4">
    <location>
        <begin position="21"/>
        <end position="835"/>
    </location>
</feature>
<gene>
    <name evidence="5" type="primary">HRD3_1</name>
    <name evidence="5" type="ORF">GRS66_003526</name>
</gene>
<evidence type="ECO:0000256" key="1">
    <source>
        <dbReference type="ARBA" id="ARBA00038101"/>
    </source>
</evidence>
<keyword evidence="4" id="KW-0732">Signal</keyword>
<dbReference type="Gene3D" id="1.25.40.10">
    <property type="entry name" value="Tetratricopeptide repeat domain"/>
    <property type="match status" value="2"/>
</dbReference>
<dbReference type="InterPro" id="IPR006597">
    <property type="entry name" value="Sel1-like"/>
</dbReference>
<keyword evidence="6" id="KW-1185">Reference proteome</keyword>
<keyword evidence="3" id="KW-0472">Membrane</keyword>
<dbReference type="Pfam" id="PF08238">
    <property type="entry name" value="Sel1"/>
    <property type="match status" value="6"/>
</dbReference>
<keyword evidence="3" id="KW-1133">Transmembrane helix</keyword>
<proteinExistence type="inferred from homology"/>
<dbReference type="Proteomes" id="UP000501346">
    <property type="component" value="Chromosome ScXII"/>
</dbReference>
<feature type="signal peptide" evidence="4">
    <location>
        <begin position="1"/>
        <end position="20"/>
    </location>
</feature>
<feature type="transmembrane region" description="Helical" evidence="3">
    <location>
        <begin position="768"/>
        <end position="789"/>
    </location>
</feature>
<name>A0A6C1DWB4_SACPS</name>
<dbReference type="OrthoDB" id="27934at2759"/>
<sequence length="835" mass="95677">MITLLLYLCVICNAIVLIRADSIADPWPEAQHLLNTIAKSRDPMKEAAMEPNADEFVGFYVPMDYSPRNEEKNYQNIWQNEITDSQRHIYELLVQSSEQFNNSEATYTLSQIHLWSQYNFPHNMTLAHKYLEKFNDLTHFTNHSAIFDLAVMYATGGCASGNDQTVIPQDSAKALLYYQRAAQLGNLKAKQVLAYKYYSGFNVPRNFHKSLVLYRDIAEQLRKSYSRDEWDIVFPYWESYNVRISDFESGLLGKGLNSVPSSTVRKRTTRPDIGSPFIAQVNGVQMTLQIEPMGRFAFNGNDGNINGDEDDEDASERRIIRIYYAALNDYKGTYSQSRNCERAKNLLELTYKEFQPHVDNLDPLQVFYYVRCLQLLGHMYFTGEGSSKPNIHMAEEILTTSLEISRRAQGPIGRACIDLGLINQYITNNISQAISYYMKAMKTQANNGIVEFQLSKLATSFPEEKIGDPFNLMETAYLNGFIPAIYEFAVMIESGMNSKSSVENTAYLFKTFVDKNEAIMAPKLRTAFAALINDRSEVALWAYSQLAEQGYETAQVSAAYLMYQLPYEFEDPPRTTDQRKTLAISYYTRAFKQGNIDAGVVAGDIYFQMQNYSKAMALYQGAALKYSIQAIWNLGYMHEHGLGVNRDFHLAKRYYDQVSEHDHRFYLASKLSVLKLHLKSWLTWITREKVNYWKPSSPLNPNEDTQHSKTSWYKQLTKILQRMRHKEDSDKAAEDSHKHRTVVQNGANHRGDDQEEASEILGFQMEDLVTMGCILGIFLLSILMSTLAAPRGWNVRFNGAQLNANGNRQQEQQQQQQQQAQGPPGWDFNVQIFAI</sequence>
<keyword evidence="3" id="KW-0812">Transmembrane</keyword>
<dbReference type="AlphaFoldDB" id="A0A6C1DWB4"/>
<dbReference type="SMART" id="SM00671">
    <property type="entry name" value="SEL1"/>
    <property type="match status" value="6"/>
</dbReference>
<comment type="similarity">
    <text evidence="1">Belongs to the sel-1 family.</text>
</comment>
<feature type="region of interest" description="Disordered" evidence="2">
    <location>
        <begin position="805"/>
        <end position="825"/>
    </location>
</feature>
<evidence type="ECO:0000256" key="4">
    <source>
        <dbReference type="SAM" id="SignalP"/>
    </source>
</evidence>